<gene>
    <name evidence="1" type="ORF">HNR53_002507</name>
</gene>
<dbReference type="EMBL" id="JACHGK010000008">
    <property type="protein sequence ID" value="MBB6445858.1"/>
    <property type="molecule type" value="Genomic_DNA"/>
</dbReference>
<accession>A0A7X0LVQ7</accession>
<protein>
    <submittedName>
        <fullName evidence="1">Type II secretory pathway pseudopilin PulG</fullName>
    </submittedName>
</protein>
<sequence length="464" mass="50252">MMGNEKGSTLIQVLLVILIFSVLGISLLGNTVGENKRVNKTESDTHARNIARDGLTHFSTSFQRYVEKNSPDSLNLNSFNLFLTEYVNKNDESNGIKITEIKIDDKNPNIVKVASLGSKGSSEKVLNGFYELDFDIDFDRITADLKTFQSGALKDFSNTLVGAKLGGLADLFVLKLPGGNNQYYAVPDSNILSGSLLTLGAGSFDEYKDSEVVAVREGGILGGDLIKGLIKLSLIQIAPEKETNVVINGAYTSLGLLGLKLFGGYKDIKFKKFAVTGSALIEQKDNDRRTFSFDNGLYVGKTLNIGSFNDVSGNEKNSKLNLDGDKNGDGNGGMVAKNLVINNAELSAKSNIYIEGDAVIKNSCINPGDTNLGFRLFVKGKLTIENNSVDSNCNTFNGLFYAEHGIDVITNNKSMIINGGLIGDLTVDGGNDPNNKLTINTKPEFLQQVKVNHIELIPQGRTYE</sequence>
<keyword evidence="2" id="KW-1185">Reference proteome</keyword>
<dbReference type="RefSeq" id="WP_184526291.1">
    <property type="nucleotide sequence ID" value="NZ_JACHGK010000008.1"/>
</dbReference>
<name>A0A7X0LVQ7_9BACI</name>
<proteinExistence type="predicted"/>
<dbReference type="Proteomes" id="UP000531594">
    <property type="component" value="Unassembled WGS sequence"/>
</dbReference>
<reference evidence="1 2" key="1">
    <citation type="submission" date="2020-08" db="EMBL/GenBank/DDBJ databases">
        <title>Genomic Encyclopedia of Type Strains, Phase IV (KMG-IV): sequencing the most valuable type-strain genomes for metagenomic binning, comparative biology and taxonomic classification.</title>
        <authorList>
            <person name="Goeker M."/>
        </authorList>
    </citation>
    <scope>NUCLEOTIDE SEQUENCE [LARGE SCALE GENOMIC DNA]</scope>
    <source>
        <strain evidence="1 2">DSM 5391</strain>
    </source>
</reference>
<comment type="caution">
    <text evidence="1">The sequence shown here is derived from an EMBL/GenBank/DDBJ whole genome shotgun (WGS) entry which is preliminary data.</text>
</comment>
<dbReference type="AlphaFoldDB" id="A0A7X0LVQ7"/>
<evidence type="ECO:0000313" key="1">
    <source>
        <dbReference type="EMBL" id="MBB6445858.1"/>
    </source>
</evidence>
<evidence type="ECO:0000313" key="2">
    <source>
        <dbReference type="Proteomes" id="UP000531594"/>
    </source>
</evidence>
<organism evidence="1 2">
    <name type="scientific">Bacillus benzoevorans</name>
    <dbReference type="NCBI Taxonomy" id="1456"/>
    <lineage>
        <taxon>Bacteria</taxon>
        <taxon>Bacillati</taxon>
        <taxon>Bacillota</taxon>
        <taxon>Bacilli</taxon>
        <taxon>Bacillales</taxon>
        <taxon>Bacillaceae</taxon>
        <taxon>Bacillus</taxon>
    </lineage>
</organism>